<dbReference type="InterPro" id="IPR001638">
    <property type="entry name" value="Solute-binding_3/MltF_N"/>
</dbReference>
<gene>
    <name evidence="4" type="ORF">HNQ51_000091</name>
</gene>
<dbReference type="EMBL" id="JACHHO010000001">
    <property type="protein sequence ID" value="MBB5202798.1"/>
    <property type="molecule type" value="Genomic_DNA"/>
</dbReference>
<reference evidence="4 5" key="1">
    <citation type="submission" date="2020-08" db="EMBL/GenBank/DDBJ databases">
        <title>Genomic Encyclopedia of Type Strains, Phase IV (KMG-IV): sequencing the most valuable type-strain genomes for metagenomic binning, comparative biology and taxonomic classification.</title>
        <authorList>
            <person name="Goeker M."/>
        </authorList>
    </citation>
    <scope>NUCLEOTIDE SEQUENCE [LARGE SCALE GENOMIC DNA]</scope>
    <source>
        <strain evidence="4 5">DSM 23958</strain>
    </source>
</reference>
<dbReference type="SMART" id="SM00062">
    <property type="entry name" value="PBPb"/>
    <property type="match status" value="1"/>
</dbReference>
<comment type="caution">
    <text evidence="4">The sequence shown here is derived from an EMBL/GenBank/DDBJ whole genome shotgun (WGS) entry which is preliminary data.</text>
</comment>
<keyword evidence="5" id="KW-1185">Reference proteome</keyword>
<dbReference type="SUPFAM" id="SSF53850">
    <property type="entry name" value="Periplasmic binding protein-like II"/>
    <property type="match status" value="1"/>
</dbReference>
<organism evidence="4 5">
    <name type="scientific">Inhella inkyongensis</name>
    <dbReference type="NCBI Taxonomy" id="392593"/>
    <lineage>
        <taxon>Bacteria</taxon>
        <taxon>Pseudomonadati</taxon>
        <taxon>Pseudomonadota</taxon>
        <taxon>Betaproteobacteria</taxon>
        <taxon>Burkholderiales</taxon>
        <taxon>Sphaerotilaceae</taxon>
        <taxon>Inhella</taxon>
    </lineage>
</organism>
<feature type="domain" description="Solute-binding protein family 3/N-terminal" evidence="3">
    <location>
        <begin position="22"/>
        <end position="239"/>
    </location>
</feature>
<dbReference type="OrthoDB" id="8885114at2"/>
<evidence type="ECO:0000256" key="1">
    <source>
        <dbReference type="ARBA" id="ARBA00022729"/>
    </source>
</evidence>
<dbReference type="Gene3D" id="3.40.190.10">
    <property type="entry name" value="Periplasmic binding protein-like II"/>
    <property type="match status" value="2"/>
</dbReference>
<protein>
    <submittedName>
        <fullName evidence="4">ABC-type amino acid transport substrate-binding protein</fullName>
    </submittedName>
</protein>
<dbReference type="PANTHER" id="PTHR35936:SF6">
    <property type="entry name" value="AMINO ACID ABC TRANSPORTER SUBSTRATE-BINDING PAAT FAMILY PROTEIN"/>
    <property type="match status" value="1"/>
</dbReference>
<accession>A0A840S0A0</accession>
<sequence>MRAVLLAGLLFGLGLAHAQPRPLVMAIDSATEMPMALVQDNQVVGGMNHALGRVLAQRMGHELRYIAVPRKRVLEALERGDADFVCTYLPAWLPGPLQWSQAFFRQQDVLVTRAEVPAPRRLQDLRGQRIGTVLGFVYVELERALEAEFLRDDAPNALANLRKLAAGRLDHAVVEGRLLSHVLAQTQPALKLHPRLPVSSLLTQCALGPKAAVSLAELNQAIDVARRDGSLQALYARYD</sequence>
<keyword evidence="1 2" id="KW-0732">Signal</keyword>
<evidence type="ECO:0000313" key="5">
    <source>
        <dbReference type="Proteomes" id="UP000554837"/>
    </source>
</evidence>
<evidence type="ECO:0000313" key="4">
    <source>
        <dbReference type="EMBL" id="MBB5202798.1"/>
    </source>
</evidence>
<dbReference type="PANTHER" id="PTHR35936">
    <property type="entry name" value="MEMBRANE-BOUND LYTIC MUREIN TRANSGLYCOSYLASE F"/>
    <property type="match status" value="1"/>
</dbReference>
<dbReference type="AlphaFoldDB" id="A0A840S0A0"/>
<dbReference type="Proteomes" id="UP000554837">
    <property type="component" value="Unassembled WGS sequence"/>
</dbReference>
<proteinExistence type="predicted"/>
<evidence type="ECO:0000256" key="2">
    <source>
        <dbReference type="SAM" id="SignalP"/>
    </source>
</evidence>
<feature type="signal peptide" evidence="2">
    <location>
        <begin position="1"/>
        <end position="18"/>
    </location>
</feature>
<dbReference type="RefSeq" id="WP_138858104.1">
    <property type="nucleotide sequence ID" value="NZ_CP040709.1"/>
</dbReference>
<name>A0A840S0A0_9BURK</name>
<evidence type="ECO:0000259" key="3">
    <source>
        <dbReference type="SMART" id="SM00062"/>
    </source>
</evidence>
<feature type="chain" id="PRO_5032358517" evidence="2">
    <location>
        <begin position="19"/>
        <end position="239"/>
    </location>
</feature>